<comment type="caution">
    <text evidence="3">The sequence shown here is derived from an EMBL/GenBank/DDBJ whole genome shotgun (WGS) entry which is preliminary data.</text>
</comment>
<dbReference type="OrthoDB" id="9796595at2"/>
<dbReference type="Pfam" id="PF08348">
    <property type="entry name" value="PAS_6"/>
    <property type="match status" value="1"/>
</dbReference>
<reference evidence="3 4" key="1">
    <citation type="submission" date="2016-10" db="EMBL/GenBank/DDBJ databases">
        <title>The Draft Genome Sequence of the Potato Rhizosphere Bacteria Ochrobactrum sp. IPA7.2.</title>
        <authorList>
            <person name="Gogoleva N.E."/>
            <person name="Khlopko Y.A."/>
            <person name="Burygin G.L."/>
            <person name="Plotnikov A.O."/>
        </authorList>
    </citation>
    <scope>NUCLEOTIDE SEQUENCE [LARGE SCALE GENOMIC DNA]</scope>
    <source>
        <strain evidence="3 4">IPA7.2</strain>
    </source>
</reference>
<evidence type="ECO:0000259" key="1">
    <source>
        <dbReference type="Pfam" id="PF08348"/>
    </source>
</evidence>
<dbReference type="EMBL" id="MOEC01000013">
    <property type="protein sequence ID" value="OIS92855.1"/>
    <property type="molecule type" value="Genomic_DNA"/>
</dbReference>
<dbReference type="Pfam" id="PF13309">
    <property type="entry name" value="HTH_22"/>
    <property type="match status" value="1"/>
</dbReference>
<dbReference type="PANTHER" id="PTHR35568:SF1">
    <property type="entry name" value="TRANSCRIPTIONAL REGULATOR DAUR"/>
    <property type="match status" value="1"/>
</dbReference>
<gene>
    <name evidence="3" type="ORF">BLA27_14305</name>
</gene>
<dbReference type="PANTHER" id="PTHR35568">
    <property type="entry name" value="TRANSCRIPTIONAL REGULATOR DAUR"/>
    <property type="match status" value="1"/>
</dbReference>
<evidence type="ECO:0008006" key="5">
    <source>
        <dbReference type="Google" id="ProtNLM"/>
    </source>
</evidence>
<dbReference type="Proteomes" id="UP000182985">
    <property type="component" value="Unassembled WGS sequence"/>
</dbReference>
<proteinExistence type="predicted"/>
<dbReference type="InterPro" id="IPR039445">
    <property type="entry name" value="DauR-like_HTH"/>
</dbReference>
<feature type="domain" description="YheO-like" evidence="1">
    <location>
        <begin position="18"/>
        <end position="119"/>
    </location>
</feature>
<feature type="domain" description="Transcriptional regulator DauR-like HTH" evidence="2">
    <location>
        <begin position="148"/>
        <end position="209"/>
    </location>
</feature>
<protein>
    <recommendedName>
        <fullName evidence="5">YheO domain protein</fullName>
    </recommendedName>
</protein>
<name>A0A1J6HX97_9HYPH</name>
<evidence type="ECO:0000313" key="3">
    <source>
        <dbReference type="EMBL" id="OIS92855.1"/>
    </source>
</evidence>
<keyword evidence="4" id="KW-1185">Reference proteome</keyword>
<organism evidence="3 4">
    <name type="scientific">Brucella cytisi</name>
    <dbReference type="NCBI Taxonomy" id="407152"/>
    <lineage>
        <taxon>Bacteria</taxon>
        <taxon>Pseudomonadati</taxon>
        <taxon>Pseudomonadota</taxon>
        <taxon>Alphaproteobacteria</taxon>
        <taxon>Hyphomicrobiales</taxon>
        <taxon>Brucellaceae</taxon>
        <taxon>Brucella/Ochrobactrum group</taxon>
        <taxon>Brucella</taxon>
    </lineage>
</organism>
<sequence>MGKENKAVANEIDPALLPYVPICEAIANLFAPFAEVVLHDLSSKSVVHIAGNFSKREPGDPSNLDEIDFKSSDVLIGPYAKTNWDGRRIKSISSVVRAVSGKEIGVLCINADMSVFESMVLTLQNFVSVPPAPGEMESLFRDDWFERINNYIQHWTTSRGLNISDLTRAQKKELVQALADDGAFSGKNAASYICRLLGMGRATVYNYLNGHVANVEK</sequence>
<dbReference type="InterPro" id="IPR013559">
    <property type="entry name" value="YheO"/>
</dbReference>
<evidence type="ECO:0000259" key="2">
    <source>
        <dbReference type="Pfam" id="PF13309"/>
    </source>
</evidence>
<dbReference type="InterPro" id="IPR039446">
    <property type="entry name" value="DauR-like"/>
</dbReference>
<evidence type="ECO:0000313" key="4">
    <source>
        <dbReference type="Proteomes" id="UP000182985"/>
    </source>
</evidence>
<accession>A0A1J6HX97</accession>
<dbReference type="RefSeq" id="WP_071632323.1">
    <property type="nucleotide sequence ID" value="NZ_MOEC01000013.1"/>
</dbReference>
<dbReference type="AlphaFoldDB" id="A0A1J6HX97"/>